<dbReference type="EMBL" id="FP929123">
    <property type="protein sequence ID" value="CBX94511.1"/>
    <property type="molecule type" value="Genomic_DNA"/>
</dbReference>
<feature type="region of interest" description="Disordered" evidence="1">
    <location>
        <begin position="569"/>
        <end position="600"/>
    </location>
</feature>
<dbReference type="InParanoid" id="E4ZSS3"/>
<feature type="compositionally biased region" description="Polar residues" evidence="1">
    <location>
        <begin position="575"/>
        <end position="584"/>
    </location>
</feature>
<dbReference type="HOGENOM" id="CLU_438710_0_0_1"/>
<accession>E4ZSS3</accession>
<dbReference type="OrthoDB" id="5373017at2759"/>
<dbReference type="GeneID" id="13291169"/>
<dbReference type="RefSeq" id="XP_003837955.1">
    <property type="nucleotide sequence ID" value="XM_003837907.1"/>
</dbReference>
<keyword evidence="3" id="KW-1185">Reference proteome</keyword>
<reference evidence="3" key="1">
    <citation type="journal article" date="2011" name="Nat. Commun.">
        <title>Effector diversification within compartments of the Leptosphaeria maculans genome affected by Repeat-Induced Point mutations.</title>
        <authorList>
            <person name="Rouxel T."/>
            <person name="Grandaubert J."/>
            <person name="Hane J.K."/>
            <person name="Hoede C."/>
            <person name="van de Wouw A.P."/>
            <person name="Couloux A."/>
            <person name="Dominguez V."/>
            <person name="Anthouard V."/>
            <person name="Bally P."/>
            <person name="Bourras S."/>
            <person name="Cozijnsen A.J."/>
            <person name="Ciuffetti L.M."/>
            <person name="Degrave A."/>
            <person name="Dilmaghani A."/>
            <person name="Duret L."/>
            <person name="Fudal I."/>
            <person name="Goodwin S.B."/>
            <person name="Gout L."/>
            <person name="Glaser N."/>
            <person name="Linglin J."/>
            <person name="Kema G.H.J."/>
            <person name="Lapalu N."/>
            <person name="Lawrence C.B."/>
            <person name="May K."/>
            <person name="Meyer M."/>
            <person name="Ollivier B."/>
            <person name="Poulain J."/>
            <person name="Schoch C.L."/>
            <person name="Simon A."/>
            <person name="Spatafora J.W."/>
            <person name="Stachowiak A."/>
            <person name="Turgeon B.G."/>
            <person name="Tyler B.M."/>
            <person name="Vincent D."/>
            <person name="Weissenbach J."/>
            <person name="Amselem J."/>
            <person name="Quesneville H."/>
            <person name="Oliver R.P."/>
            <person name="Wincker P."/>
            <person name="Balesdent M.-H."/>
            <person name="Howlett B.J."/>
        </authorList>
    </citation>
    <scope>NUCLEOTIDE SEQUENCE [LARGE SCALE GENOMIC DNA]</scope>
    <source>
        <strain evidence="3">JN3 / isolate v23.1.3 / race Av1-4-5-6-7-8</strain>
    </source>
</reference>
<protein>
    <submittedName>
        <fullName evidence="2">Uncharacterized protein</fullName>
    </submittedName>
</protein>
<name>E4ZSS3_LEPMJ</name>
<gene>
    <name evidence="2" type="ORF">LEMA_P120020.1</name>
</gene>
<dbReference type="Proteomes" id="UP000002668">
    <property type="component" value="Genome"/>
</dbReference>
<dbReference type="STRING" id="985895.E4ZSS3"/>
<dbReference type="OMA" id="WPRDGNK"/>
<dbReference type="AlphaFoldDB" id="E4ZSS3"/>
<evidence type="ECO:0000313" key="3">
    <source>
        <dbReference type="Proteomes" id="UP000002668"/>
    </source>
</evidence>
<sequence length="651" mass="70996">MSANAPYYQMPSSQFSNATNSTNAVQPRFVPEEGDYDLSAPAPLASPHGQIQSPMYTEPIAHQTAVEHTYEDSHNLANLLEAASSVATAQATQADMMADHGVVNIATHGGGKRKRGSSSPACDTAMTEDNPHSKRRRVHVPTDPELQAVDYNEHVNVDNIGTPRTNETLLNDTCAAGVHSAAALFRRSSERTSRKYTRPPMSKLFMSLQLNPEDFLQLQAQAKAYMLDTTHPERQNCVGNRGKGDTDMVKLRLFNCVRDFLNDKAGEQFFGENVAKPGEREAIEAARALGEEKVINPEGRLIWPRDGNKIISLVTPLMRRMVTNERQRQYAIETRKGGAKKSKEGSVEATAPRTVAEHGCEQAQLPCDPKLAQYRQDSQPTSPSLGMVGAHSPARGREVLQLDGEVVGQRTTSPWLTNVKLPTACSVEPHLSFLNIFLVLASHEGKPAIKLDERRISAEHPAHLTFYDWNDFLKEVDGLLSQAKSRFPELRRPPAPLGNEIGSHSLRGLAAAANALQSDVSPTEPPKLSDPVLQEDSQRPMNEMSGTQNIAESIPSALTSDTQGLAACPGPTPDMGTNTSSPNITATSSTNDDTADDECPPRHTIKTIGPNGWTTITTEQDWYHVLREKAFAVWADGVCNVLVELPNLSAG</sequence>
<feature type="region of interest" description="Disordered" evidence="1">
    <location>
        <begin position="106"/>
        <end position="137"/>
    </location>
</feature>
<proteinExistence type="predicted"/>
<feature type="region of interest" description="Disordered" evidence="1">
    <location>
        <begin position="517"/>
        <end position="544"/>
    </location>
</feature>
<dbReference type="VEuPathDB" id="FungiDB:LEMA_P120020.1"/>
<organism evidence="3">
    <name type="scientific">Leptosphaeria maculans (strain JN3 / isolate v23.1.3 / race Av1-4-5-6-7-8)</name>
    <name type="common">Blackleg fungus</name>
    <name type="synonym">Phoma lingam</name>
    <dbReference type="NCBI Taxonomy" id="985895"/>
    <lineage>
        <taxon>Eukaryota</taxon>
        <taxon>Fungi</taxon>
        <taxon>Dikarya</taxon>
        <taxon>Ascomycota</taxon>
        <taxon>Pezizomycotina</taxon>
        <taxon>Dothideomycetes</taxon>
        <taxon>Pleosporomycetidae</taxon>
        <taxon>Pleosporales</taxon>
        <taxon>Pleosporineae</taxon>
        <taxon>Leptosphaeriaceae</taxon>
        <taxon>Plenodomus</taxon>
        <taxon>Plenodomus lingam/Leptosphaeria maculans species complex</taxon>
    </lineage>
</organism>
<evidence type="ECO:0000313" key="2">
    <source>
        <dbReference type="EMBL" id="CBX94511.1"/>
    </source>
</evidence>
<evidence type="ECO:0000256" key="1">
    <source>
        <dbReference type="SAM" id="MobiDB-lite"/>
    </source>
</evidence>
<dbReference type="eggNOG" id="ENOG502SNDH">
    <property type="taxonomic scope" value="Eukaryota"/>
</dbReference>